<keyword evidence="3" id="KW-1185">Reference proteome</keyword>
<comment type="caution">
    <text evidence="2">The sequence shown here is derived from an EMBL/GenBank/DDBJ whole genome shotgun (WGS) entry which is preliminary data.</text>
</comment>
<feature type="transmembrane region" description="Helical" evidence="1">
    <location>
        <begin position="101"/>
        <end position="120"/>
    </location>
</feature>
<dbReference type="InterPro" id="IPR021683">
    <property type="entry name" value="DUF3267"/>
</dbReference>
<organism evidence="2 3">
    <name type="scientific">Spirosoma oryzae</name>
    <dbReference type="NCBI Taxonomy" id="1469603"/>
    <lineage>
        <taxon>Bacteria</taxon>
        <taxon>Pseudomonadati</taxon>
        <taxon>Bacteroidota</taxon>
        <taxon>Cytophagia</taxon>
        <taxon>Cytophagales</taxon>
        <taxon>Cytophagaceae</taxon>
        <taxon>Spirosoma</taxon>
    </lineage>
</organism>
<gene>
    <name evidence="2" type="ORF">CLV58_108168</name>
</gene>
<dbReference type="RefSeq" id="WP_170108690.1">
    <property type="nucleotide sequence ID" value="NZ_PVTE01000008.1"/>
</dbReference>
<dbReference type="Proteomes" id="UP000238375">
    <property type="component" value="Unassembled WGS sequence"/>
</dbReference>
<keyword evidence="1" id="KW-0472">Membrane</keyword>
<protein>
    <submittedName>
        <fullName evidence="2">Putative zincin peptidase</fullName>
    </submittedName>
</protein>
<keyword evidence="1" id="KW-1133">Transmembrane helix</keyword>
<sequence>MSTAKAQLYGGLAFLVGAPILAWPFYQFWGFSMKAVLDSGVRPILGFIAAMFVGIVAHELIHGYTAIWYGGIRRQDAKFGVQWQTLTPYFHSTVPLSVQKYRWVVGMPLLVLGAIPYLVALATGNLWLTVFGIFFTLAASGDMLILWLMRHLPLTARVQDHPKKAGLIVLPDESTHNPGIAD</sequence>
<keyword evidence="1" id="KW-0812">Transmembrane</keyword>
<dbReference type="AlphaFoldDB" id="A0A2T0T0S8"/>
<evidence type="ECO:0000313" key="2">
    <source>
        <dbReference type="EMBL" id="PRY39278.1"/>
    </source>
</evidence>
<feature type="transmembrane region" description="Helical" evidence="1">
    <location>
        <begin position="46"/>
        <end position="69"/>
    </location>
</feature>
<dbReference type="EMBL" id="PVTE01000008">
    <property type="protein sequence ID" value="PRY39278.1"/>
    <property type="molecule type" value="Genomic_DNA"/>
</dbReference>
<name>A0A2T0T0S8_9BACT</name>
<evidence type="ECO:0000313" key="3">
    <source>
        <dbReference type="Proteomes" id="UP000238375"/>
    </source>
</evidence>
<feature type="transmembrane region" description="Helical" evidence="1">
    <location>
        <begin position="126"/>
        <end position="149"/>
    </location>
</feature>
<accession>A0A2T0T0S8</accession>
<feature type="transmembrane region" description="Helical" evidence="1">
    <location>
        <begin position="7"/>
        <end position="26"/>
    </location>
</feature>
<reference evidence="2 3" key="1">
    <citation type="submission" date="2018-03" db="EMBL/GenBank/DDBJ databases">
        <title>Genomic Encyclopedia of Archaeal and Bacterial Type Strains, Phase II (KMG-II): from individual species to whole genera.</title>
        <authorList>
            <person name="Goeker M."/>
        </authorList>
    </citation>
    <scope>NUCLEOTIDE SEQUENCE [LARGE SCALE GENOMIC DNA]</scope>
    <source>
        <strain evidence="2 3">DSM 28354</strain>
    </source>
</reference>
<dbReference type="Pfam" id="PF11667">
    <property type="entry name" value="DUF3267"/>
    <property type="match status" value="1"/>
</dbReference>
<evidence type="ECO:0000256" key="1">
    <source>
        <dbReference type="SAM" id="Phobius"/>
    </source>
</evidence>
<proteinExistence type="predicted"/>